<dbReference type="Pfam" id="PF03061">
    <property type="entry name" value="4HBT"/>
    <property type="match status" value="1"/>
</dbReference>
<sequence>MTEAKQLEAADVEAMLTRGPYHQWLGLRVLSVGDGEIEIAAKWREEWVVNPERRYTHGGILAALVDLTADWALVSKTGRGVPTIDLRVDYHRAAMPGDLVARGKVVKFGSSVSVAEAAIYDQSGVLLASGRGVYSTAPAPVAAPVSKA</sequence>
<dbReference type="AlphaFoldDB" id="A0A6J5DSE7"/>
<dbReference type="PANTHER" id="PTHR21660:SF1">
    <property type="entry name" value="ACYL-COENZYME A THIOESTERASE 13"/>
    <property type="match status" value="1"/>
</dbReference>
<evidence type="ECO:0000256" key="1">
    <source>
        <dbReference type="ARBA" id="ARBA00008324"/>
    </source>
</evidence>
<dbReference type="CDD" id="cd03443">
    <property type="entry name" value="PaaI_thioesterase"/>
    <property type="match status" value="1"/>
</dbReference>
<dbReference type="InterPro" id="IPR029069">
    <property type="entry name" value="HotDog_dom_sf"/>
</dbReference>
<feature type="domain" description="Thioesterase" evidence="3">
    <location>
        <begin position="56"/>
        <end position="127"/>
    </location>
</feature>
<evidence type="ECO:0000259" key="3">
    <source>
        <dbReference type="Pfam" id="PF03061"/>
    </source>
</evidence>
<evidence type="ECO:0000313" key="5">
    <source>
        <dbReference type="Proteomes" id="UP000494329"/>
    </source>
</evidence>
<dbReference type="Proteomes" id="UP000494329">
    <property type="component" value="Unassembled WGS sequence"/>
</dbReference>
<organism evidence="4 5">
    <name type="scientific">Paraburkholderia solisilvae</name>
    <dbReference type="NCBI Taxonomy" id="624376"/>
    <lineage>
        <taxon>Bacteria</taxon>
        <taxon>Pseudomonadati</taxon>
        <taxon>Pseudomonadota</taxon>
        <taxon>Betaproteobacteria</taxon>
        <taxon>Burkholderiales</taxon>
        <taxon>Burkholderiaceae</taxon>
        <taxon>Paraburkholderia</taxon>
    </lineage>
</organism>
<dbReference type="InterPro" id="IPR006683">
    <property type="entry name" value="Thioestr_dom"/>
</dbReference>
<reference evidence="4 5" key="1">
    <citation type="submission" date="2020-04" db="EMBL/GenBank/DDBJ databases">
        <authorList>
            <person name="De Canck E."/>
        </authorList>
    </citation>
    <scope>NUCLEOTIDE SEQUENCE [LARGE SCALE GENOMIC DNA]</scope>
    <source>
        <strain evidence="4 5">LMG 29739</strain>
    </source>
</reference>
<accession>A0A6J5DSE7</accession>
<keyword evidence="5" id="KW-1185">Reference proteome</keyword>
<keyword evidence="2" id="KW-0378">Hydrolase</keyword>
<dbReference type="Gene3D" id="3.10.129.10">
    <property type="entry name" value="Hotdog Thioesterase"/>
    <property type="match status" value="1"/>
</dbReference>
<dbReference type="NCBIfam" id="TIGR00369">
    <property type="entry name" value="unchar_dom_1"/>
    <property type="match status" value="1"/>
</dbReference>
<dbReference type="PANTHER" id="PTHR21660">
    <property type="entry name" value="THIOESTERASE SUPERFAMILY MEMBER-RELATED"/>
    <property type="match status" value="1"/>
</dbReference>
<dbReference type="InterPro" id="IPR039298">
    <property type="entry name" value="ACOT13"/>
</dbReference>
<name>A0A6J5DSE7_9BURK</name>
<dbReference type="EMBL" id="CADIKF010000016">
    <property type="protein sequence ID" value="CAB3756434.1"/>
    <property type="molecule type" value="Genomic_DNA"/>
</dbReference>
<dbReference type="GO" id="GO:0047617">
    <property type="term" value="F:fatty acyl-CoA hydrolase activity"/>
    <property type="evidence" value="ECO:0007669"/>
    <property type="project" value="InterPro"/>
</dbReference>
<evidence type="ECO:0000256" key="2">
    <source>
        <dbReference type="ARBA" id="ARBA00022801"/>
    </source>
</evidence>
<dbReference type="RefSeq" id="WP_175111176.1">
    <property type="nucleotide sequence ID" value="NZ_CADIKF010000016.1"/>
</dbReference>
<dbReference type="SUPFAM" id="SSF54637">
    <property type="entry name" value="Thioesterase/thiol ester dehydrase-isomerase"/>
    <property type="match status" value="1"/>
</dbReference>
<protein>
    <recommendedName>
        <fullName evidence="3">Thioesterase domain-containing protein</fullName>
    </recommendedName>
</protein>
<proteinExistence type="inferred from homology"/>
<evidence type="ECO:0000313" key="4">
    <source>
        <dbReference type="EMBL" id="CAB3756434.1"/>
    </source>
</evidence>
<gene>
    <name evidence="4" type="ORF">LMG29739_02447</name>
</gene>
<dbReference type="InterPro" id="IPR003736">
    <property type="entry name" value="PAAI_dom"/>
</dbReference>
<comment type="similarity">
    <text evidence="1">Belongs to the thioesterase PaaI family.</text>
</comment>